<dbReference type="InterPro" id="IPR006461">
    <property type="entry name" value="PLAC_motif_containing"/>
</dbReference>
<evidence type="ECO:0000256" key="1">
    <source>
        <dbReference type="ARBA" id="ARBA00009024"/>
    </source>
</evidence>
<proteinExistence type="inferred from homology"/>
<sequence length="105" mass="11238">MSQTTDFDQGLCSCFSNCGAFCCSLCCPCVVASKVATDVESSKIGCFLLGCFAPFLAAPILQNQVRAKYNIDGNLVGDICLGFCCWPCVLMRAQKQGENCGQISR</sequence>
<dbReference type="Pfam" id="PF04749">
    <property type="entry name" value="PLAC8"/>
    <property type="match status" value="1"/>
</dbReference>
<evidence type="ECO:0000313" key="2">
    <source>
        <dbReference type="EMBL" id="NDJ99091.1"/>
    </source>
</evidence>
<accession>A0A6B2GCN9</accession>
<name>A0A6B2GCN9_MYXSQ</name>
<organism evidence="2">
    <name type="scientific">Myxobolus squamalis</name>
    <name type="common">Myxosporean</name>
    <dbReference type="NCBI Taxonomy" id="59785"/>
    <lineage>
        <taxon>Eukaryota</taxon>
        <taxon>Metazoa</taxon>
        <taxon>Cnidaria</taxon>
        <taxon>Myxozoa</taxon>
        <taxon>Myxosporea</taxon>
        <taxon>Bivalvulida</taxon>
        <taxon>Platysporina</taxon>
        <taxon>Myxobolidae</taxon>
        <taxon>Myxobolus</taxon>
    </lineage>
</organism>
<dbReference type="AlphaFoldDB" id="A0A6B2GCN9"/>
<dbReference type="NCBIfam" id="TIGR01571">
    <property type="entry name" value="A_thal_Cys_rich"/>
    <property type="match status" value="1"/>
</dbReference>
<comment type="similarity">
    <text evidence="1">Belongs to the cornifelin family.</text>
</comment>
<protein>
    <submittedName>
        <fullName evidence="2">Protein PLANT CADMIUM RESISTANCE 3 (Trinotate prediction)</fullName>
    </submittedName>
</protein>
<dbReference type="EMBL" id="GHBR01007689">
    <property type="protein sequence ID" value="NDJ99091.1"/>
    <property type="molecule type" value="Transcribed_RNA"/>
</dbReference>
<dbReference type="PANTHER" id="PTHR15907">
    <property type="entry name" value="DUF614 FAMILY PROTEIN-RELATED"/>
    <property type="match status" value="1"/>
</dbReference>
<reference evidence="2" key="1">
    <citation type="submission" date="2018-11" db="EMBL/GenBank/DDBJ databases">
        <title>Myxobolus squamalis genome and transcriptome.</title>
        <authorList>
            <person name="Yahalomi D."/>
            <person name="Atkinson S.D."/>
            <person name="Neuhof M."/>
            <person name="Chang E.S."/>
            <person name="Philippe H."/>
            <person name="Cartwright P."/>
            <person name="Bartholomew J.L."/>
            <person name="Huchon D."/>
        </authorList>
    </citation>
    <scope>NUCLEOTIDE SEQUENCE</scope>
    <source>
        <strain evidence="2">71B08</strain>
        <tissue evidence="2">Whole</tissue>
    </source>
</reference>